<dbReference type="InterPro" id="IPR011075">
    <property type="entry name" value="TetR_C"/>
</dbReference>
<keyword evidence="8" id="KW-1185">Reference proteome</keyword>
<evidence type="ECO:0000256" key="3">
    <source>
        <dbReference type="ARBA" id="ARBA00023163"/>
    </source>
</evidence>
<keyword evidence="3" id="KW-0804">Transcription</keyword>
<dbReference type="RefSeq" id="WP_311638457.1">
    <property type="nucleotide sequence ID" value="NZ_JAVRES010000001.1"/>
</dbReference>
<keyword evidence="1" id="KW-0805">Transcription regulation</keyword>
<dbReference type="Pfam" id="PF16859">
    <property type="entry name" value="TetR_C_11"/>
    <property type="match status" value="1"/>
</dbReference>
<accession>A0ABD5EG86</accession>
<dbReference type="InterPro" id="IPR001647">
    <property type="entry name" value="HTH_TetR"/>
</dbReference>
<feature type="region of interest" description="Disordered" evidence="5">
    <location>
        <begin position="210"/>
        <end position="247"/>
    </location>
</feature>
<evidence type="ECO:0000256" key="5">
    <source>
        <dbReference type="SAM" id="MobiDB-lite"/>
    </source>
</evidence>
<dbReference type="Gene3D" id="1.10.357.10">
    <property type="entry name" value="Tetracycline Repressor, domain 2"/>
    <property type="match status" value="1"/>
</dbReference>
<feature type="compositionally biased region" description="Low complexity" evidence="5">
    <location>
        <begin position="232"/>
        <end position="247"/>
    </location>
</feature>
<evidence type="ECO:0000259" key="6">
    <source>
        <dbReference type="PROSITE" id="PS50977"/>
    </source>
</evidence>
<protein>
    <submittedName>
        <fullName evidence="7">TetR/AcrR family transcriptional regulator</fullName>
    </submittedName>
</protein>
<gene>
    <name evidence="7" type="ORF">RM877_02765</name>
</gene>
<evidence type="ECO:0000256" key="4">
    <source>
        <dbReference type="PROSITE-ProRule" id="PRU00335"/>
    </source>
</evidence>
<feature type="domain" description="HTH tetR-type" evidence="6">
    <location>
        <begin position="25"/>
        <end position="85"/>
    </location>
</feature>
<dbReference type="PROSITE" id="PS50977">
    <property type="entry name" value="HTH_TETR_2"/>
    <property type="match status" value="1"/>
</dbReference>
<reference evidence="8" key="1">
    <citation type="submission" date="2023-07" db="EMBL/GenBank/DDBJ databases">
        <title>30 novel species of actinomycetes from the DSMZ collection.</title>
        <authorList>
            <person name="Nouioui I."/>
        </authorList>
    </citation>
    <scope>NUCLEOTIDE SEQUENCE [LARGE SCALE GENOMIC DNA]</scope>
    <source>
        <strain evidence="8">DSM 41981</strain>
    </source>
</reference>
<dbReference type="Gene3D" id="1.10.10.60">
    <property type="entry name" value="Homeodomain-like"/>
    <property type="match status" value="1"/>
</dbReference>
<dbReference type="GO" id="GO:0006355">
    <property type="term" value="P:regulation of DNA-templated transcription"/>
    <property type="evidence" value="ECO:0007669"/>
    <property type="project" value="UniProtKB-ARBA"/>
</dbReference>
<organism evidence="7 8">
    <name type="scientific">Streptomyces doudnae</name>
    <dbReference type="NCBI Taxonomy" id="3075536"/>
    <lineage>
        <taxon>Bacteria</taxon>
        <taxon>Bacillati</taxon>
        <taxon>Actinomycetota</taxon>
        <taxon>Actinomycetes</taxon>
        <taxon>Kitasatosporales</taxon>
        <taxon>Streptomycetaceae</taxon>
        <taxon>Streptomyces</taxon>
    </lineage>
</organism>
<evidence type="ECO:0000256" key="1">
    <source>
        <dbReference type="ARBA" id="ARBA00023015"/>
    </source>
</evidence>
<proteinExistence type="predicted"/>
<dbReference type="GO" id="GO:0003677">
    <property type="term" value="F:DNA binding"/>
    <property type="evidence" value="ECO:0007669"/>
    <property type="project" value="UniProtKB-UniRule"/>
</dbReference>
<dbReference type="EMBL" id="JAVRES010000001">
    <property type="protein sequence ID" value="MDT0433596.1"/>
    <property type="molecule type" value="Genomic_DNA"/>
</dbReference>
<dbReference type="Pfam" id="PF00440">
    <property type="entry name" value="TetR_N"/>
    <property type="match status" value="1"/>
</dbReference>
<evidence type="ECO:0000313" key="8">
    <source>
        <dbReference type="Proteomes" id="UP001183535"/>
    </source>
</evidence>
<dbReference type="InterPro" id="IPR050109">
    <property type="entry name" value="HTH-type_TetR-like_transc_reg"/>
</dbReference>
<dbReference type="SUPFAM" id="SSF48498">
    <property type="entry name" value="Tetracyclin repressor-like, C-terminal domain"/>
    <property type="match status" value="1"/>
</dbReference>
<dbReference type="PANTHER" id="PTHR30055">
    <property type="entry name" value="HTH-TYPE TRANSCRIPTIONAL REGULATOR RUTR"/>
    <property type="match status" value="1"/>
</dbReference>
<keyword evidence="2 4" id="KW-0238">DNA-binding</keyword>
<name>A0ABD5EG86_9ACTN</name>
<dbReference type="InterPro" id="IPR036271">
    <property type="entry name" value="Tet_transcr_reg_TetR-rel_C_sf"/>
</dbReference>
<evidence type="ECO:0000313" key="7">
    <source>
        <dbReference type="EMBL" id="MDT0433596.1"/>
    </source>
</evidence>
<sequence length="247" mass="26609">MPPTHEDPPDSPAADHRRNPRRRGEALERAILRATLEELAEVGYAGLTMERVAARARTGKAALYRRWPGRAELVVDACAAHHLSDTDLPDTGTLRTDVLAVLRQLSAKLTASHGDILRGLLTEIAHDPEFARLVRERVQTAGPGRILTILSRAVARGEIEPWVLTSRRATVAVDLLREHYLLWGAPIPPDVITEIVDDVYLPLLLAPRADPRDDAPATPADGGTRGAGPGRTGVPVPKTGPGVGHTA</sequence>
<feature type="region of interest" description="Disordered" evidence="5">
    <location>
        <begin position="1"/>
        <end position="23"/>
    </location>
</feature>
<dbReference type="InterPro" id="IPR009057">
    <property type="entry name" value="Homeodomain-like_sf"/>
</dbReference>
<comment type="caution">
    <text evidence="7">The sequence shown here is derived from an EMBL/GenBank/DDBJ whole genome shotgun (WGS) entry which is preliminary data.</text>
</comment>
<feature type="DNA-binding region" description="H-T-H motif" evidence="4">
    <location>
        <begin position="48"/>
        <end position="67"/>
    </location>
</feature>
<dbReference type="SUPFAM" id="SSF46689">
    <property type="entry name" value="Homeodomain-like"/>
    <property type="match status" value="1"/>
</dbReference>
<dbReference type="Proteomes" id="UP001183535">
    <property type="component" value="Unassembled WGS sequence"/>
</dbReference>
<dbReference type="PANTHER" id="PTHR30055:SF225">
    <property type="entry name" value="TRANSCRIPTIONAL REGULATORY PROTEIN-RELATED"/>
    <property type="match status" value="1"/>
</dbReference>
<dbReference type="AlphaFoldDB" id="A0ABD5EG86"/>
<evidence type="ECO:0000256" key="2">
    <source>
        <dbReference type="ARBA" id="ARBA00023125"/>
    </source>
</evidence>